<dbReference type="EMBL" id="GBRH01263145">
    <property type="protein sequence ID" value="JAD34750.1"/>
    <property type="molecule type" value="Transcribed_RNA"/>
</dbReference>
<organism evidence="1">
    <name type="scientific">Arundo donax</name>
    <name type="common">Giant reed</name>
    <name type="synonym">Donax arundinaceus</name>
    <dbReference type="NCBI Taxonomy" id="35708"/>
    <lineage>
        <taxon>Eukaryota</taxon>
        <taxon>Viridiplantae</taxon>
        <taxon>Streptophyta</taxon>
        <taxon>Embryophyta</taxon>
        <taxon>Tracheophyta</taxon>
        <taxon>Spermatophyta</taxon>
        <taxon>Magnoliopsida</taxon>
        <taxon>Liliopsida</taxon>
        <taxon>Poales</taxon>
        <taxon>Poaceae</taxon>
        <taxon>PACMAD clade</taxon>
        <taxon>Arundinoideae</taxon>
        <taxon>Arundineae</taxon>
        <taxon>Arundo</taxon>
    </lineage>
</organism>
<sequence length="72" mass="7968">MKTTGSVQRPDKSPLVLVLPTSCVAGSVIVSGPIRCSLRHRLHPPLPFWRSMNNLPIHKQLGSIVLVFRVDI</sequence>
<name>A0A0A8ZDD8_ARUDO</name>
<proteinExistence type="predicted"/>
<reference evidence="1" key="2">
    <citation type="journal article" date="2015" name="Data Brief">
        <title>Shoot transcriptome of the giant reed, Arundo donax.</title>
        <authorList>
            <person name="Barrero R.A."/>
            <person name="Guerrero F.D."/>
            <person name="Moolhuijzen P."/>
            <person name="Goolsby J.A."/>
            <person name="Tidwell J."/>
            <person name="Bellgard S.E."/>
            <person name="Bellgard M.I."/>
        </authorList>
    </citation>
    <scope>NUCLEOTIDE SEQUENCE</scope>
    <source>
        <tissue evidence="1">Shoot tissue taken approximately 20 cm above the soil surface</tissue>
    </source>
</reference>
<accession>A0A0A8ZDD8</accession>
<protein>
    <submittedName>
        <fullName evidence="1">Uncharacterized protein</fullName>
    </submittedName>
</protein>
<dbReference type="AlphaFoldDB" id="A0A0A8ZDD8"/>
<evidence type="ECO:0000313" key="1">
    <source>
        <dbReference type="EMBL" id="JAD34750.1"/>
    </source>
</evidence>
<reference evidence="1" key="1">
    <citation type="submission" date="2014-09" db="EMBL/GenBank/DDBJ databases">
        <authorList>
            <person name="Magalhaes I.L.F."/>
            <person name="Oliveira U."/>
            <person name="Santos F.R."/>
            <person name="Vidigal T.H.D.A."/>
            <person name="Brescovit A.D."/>
            <person name="Santos A.J."/>
        </authorList>
    </citation>
    <scope>NUCLEOTIDE SEQUENCE</scope>
    <source>
        <tissue evidence="1">Shoot tissue taken approximately 20 cm above the soil surface</tissue>
    </source>
</reference>